<keyword evidence="2 5" id="KW-0812">Transmembrane</keyword>
<feature type="transmembrane region" description="Helical" evidence="5">
    <location>
        <begin position="172"/>
        <end position="193"/>
    </location>
</feature>
<dbReference type="GO" id="GO:0016020">
    <property type="term" value="C:membrane"/>
    <property type="evidence" value="ECO:0007669"/>
    <property type="project" value="UniProtKB-SubCell"/>
</dbReference>
<dbReference type="Proteomes" id="UP001152320">
    <property type="component" value="Chromosome 17"/>
</dbReference>
<feature type="transmembrane region" description="Helical" evidence="5">
    <location>
        <begin position="55"/>
        <end position="77"/>
    </location>
</feature>
<evidence type="ECO:0000256" key="3">
    <source>
        <dbReference type="ARBA" id="ARBA00022989"/>
    </source>
</evidence>
<gene>
    <name evidence="6" type="ORF">HOLleu_33891</name>
</gene>
<comment type="subcellular location">
    <subcellularLocation>
        <location evidence="1">Membrane</location>
        <topology evidence="1">Multi-pass membrane protein</topology>
    </subcellularLocation>
</comment>
<feature type="transmembrane region" description="Helical" evidence="5">
    <location>
        <begin position="213"/>
        <end position="233"/>
    </location>
</feature>
<dbReference type="PANTHER" id="PTHR11785">
    <property type="entry name" value="AMINO ACID TRANSPORTER"/>
    <property type="match status" value="1"/>
</dbReference>
<proteinExistence type="predicted"/>
<dbReference type="Pfam" id="PF13520">
    <property type="entry name" value="AA_permease_2"/>
    <property type="match status" value="1"/>
</dbReference>
<reference evidence="6" key="1">
    <citation type="submission" date="2021-10" db="EMBL/GenBank/DDBJ databases">
        <title>Tropical sea cucumber genome reveals ecological adaptation and Cuvierian tubules defense mechanism.</title>
        <authorList>
            <person name="Chen T."/>
        </authorList>
    </citation>
    <scope>NUCLEOTIDE SEQUENCE</scope>
    <source>
        <strain evidence="6">Nanhai2018</strain>
        <tissue evidence="6">Muscle</tissue>
    </source>
</reference>
<dbReference type="InterPro" id="IPR002293">
    <property type="entry name" value="AA/rel_permease1"/>
</dbReference>
<sequence>MDRNDEISTMAPIKDEVHLRRTITLPGAVAIGFTNIIGAGIFVSPKGVIAGTGSVGVCLLVWAVCGVLSLIGAMSLAEIGTMMPVSGGLYIYINEIYGDLPGFLVQWVNIVLQQSSSQALCFLVVANYCLKPFFPGSCDVPVTLVRIIAFVANGLVAYINSRSVKLVSQTQVLFTVLNLVSFCVIITIGAMHLAQGSTENFENIFSGSHYESIGLAFYAGLYSYAGWQIRLVYFRHGRYFNIRISLWYFVDHLEDEFCSRQKGSSAAIVCQHTRPEGDSPTGIFAFDFHQQILFQVNILLPITFVIACIFLIIMSTMASPTDNAVGLGISLLGVPVYYIFVKRRCKVKKLSQIWDRFSVFTQKLLLVVPERLPSNDVK</sequence>
<organism evidence="6 7">
    <name type="scientific">Holothuria leucospilota</name>
    <name type="common">Black long sea cucumber</name>
    <name type="synonym">Mertensiothuria leucospilota</name>
    <dbReference type="NCBI Taxonomy" id="206669"/>
    <lineage>
        <taxon>Eukaryota</taxon>
        <taxon>Metazoa</taxon>
        <taxon>Echinodermata</taxon>
        <taxon>Eleutherozoa</taxon>
        <taxon>Echinozoa</taxon>
        <taxon>Holothuroidea</taxon>
        <taxon>Aspidochirotacea</taxon>
        <taxon>Aspidochirotida</taxon>
        <taxon>Holothuriidae</taxon>
        <taxon>Holothuria</taxon>
    </lineage>
</organism>
<feature type="transmembrane region" description="Helical" evidence="5">
    <location>
        <begin position="298"/>
        <end position="318"/>
    </location>
</feature>
<protein>
    <submittedName>
        <fullName evidence="6">B(0,+)-type amino acid transporter 1</fullName>
    </submittedName>
</protein>
<evidence type="ECO:0000256" key="5">
    <source>
        <dbReference type="SAM" id="Phobius"/>
    </source>
</evidence>
<keyword evidence="3 5" id="KW-1133">Transmembrane helix</keyword>
<feature type="transmembrane region" description="Helical" evidence="5">
    <location>
        <begin position="140"/>
        <end position="160"/>
    </location>
</feature>
<dbReference type="InterPro" id="IPR050598">
    <property type="entry name" value="AminoAcid_Transporter"/>
</dbReference>
<keyword evidence="7" id="KW-1185">Reference proteome</keyword>
<feature type="transmembrane region" description="Helical" evidence="5">
    <location>
        <begin position="23"/>
        <end position="43"/>
    </location>
</feature>
<dbReference type="Gene3D" id="1.20.1740.10">
    <property type="entry name" value="Amino acid/polyamine transporter I"/>
    <property type="match status" value="1"/>
</dbReference>
<name>A0A9Q1BGY8_HOLLE</name>
<dbReference type="OrthoDB" id="5982228at2759"/>
<dbReference type="AlphaFoldDB" id="A0A9Q1BGY8"/>
<comment type="caution">
    <text evidence="6">The sequence shown here is derived from an EMBL/GenBank/DDBJ whole genome shotgun (WGS) entry which is preliminary data.</text>
</comment>
<evidence type="ECO:0000256" key="1">
    <source>
        <dbReference type="ARBA" id="ARBA00004141"/>
    </source>
</evidence>
<evidence type="ECO:0000313" key="6">
    <source>
        <dbReference type="EMBL" id="KAJ8026135.1"/>
    </source>
</evidence>
<accession>A0A9Q1BGY8</accession>
<feature type="transmembrane region" description="Helical" evidence="5">
    <location>
        <begin position="324"/>
        <end position="341"/>
    </location>
</feature>
<keyword evidence="4 5" id="KW-0472">Membrane</keyword>
<dbReference type="PANTHER" id="PTHR11785:SF528">
    <property type="entry name" value="AMINO ACID TRANSPORTER PROTEIN JHI-21"/>
    <property type="match status" value="1"/>
</dbReference>
<evidence type="ECO:0000313" key="7">
    <source>
        <dbReference type="Proteomes" id="UP001152320"/>
    </source>
</evidence>
<dbReference type="EMBL" id="JAIZAY010000017">
    <property type="protein sequence ID" value="KAJ8026135.1"/>
    <property type="molecule type" value="Genomic_DNA"/>
</dbReference>
<evidence type="ECO:0000256" key="4">
    <source>
        <dbReference type="ARBA" id="ARBA00023136"/>
    </source>
</evidence>
<dbReference type="GO" id="GO:0015179">
    <property type="term" value="F:L-amino acid transmembrane transporter activity"/>
    <property type="evidence" value="ECO:0007669"/>
    <property type="project" value="TreeGrafter"/>
</dbReference>
<evidence type="ECO:0000256" key="2">
    <source>
        <dbReference type="ARBA" id="ARBA00022692"/>
    </source>
</evidence>